<evidence type="ECO:0000313" key="8">
    <source>
        <dbReference type="Proteomes" id="UP000198611"/>
    </source>
</evidence>
<dbReference type="InterPro" id="IPR057162">
    <property type="entry name" value="DUF7840"/>
</dbReference>
<dbReference type="Pfam" id="PF13387">
    <property type="entry name" value="Lnb_N"/>
    <property type="match status" value="1"/>
</dbReference>
<proteinExistence type="predicted"/>
<evidence type="ECO:0000256" key="1">
    <source>
        <dbReference type="SAM" id="MobiDB-lite"/>
    </source>
</evidence>
<feature type="signal peptide" evidence="2">
    <location>
        <begin position="1"/>
        <end position="19"/>
    </location>
</feature>
<evidence type="ECO:0000259" key="3">
    <source>
        <dbReference type="Pfam" id="PF13387"/>
    </source>
</evidence>
<dbReference type="Pfam" id="PF25222">
    <property type="entry name" value="DUF7840"/>
    <property type="match status" value="1"/>
</dbReference>
<name>A0A1I1W2D0_9GAMM</name>
<dbReference type="InterPro" id="IPR025178">
    <property type="entry name" value="Lnb_N"/>
</dbReference>
<gene>
    <name evidence="7" type="ORF">SAMN05660831_02534</name>
</gene>
<organism evidence="7 8">
    <name type="scientific">Thiohalospira halophila DSM 15071</name>
    <dbReference type="NCBI Taxonomy" id="1123397"/>
    <lineage>
        <taxon>Bacteria</taxon>
        <taxon>Pseudomonadati</taxon>
        <taxon>Pseudomonadota</taxon>
        <taxon>Gammaproteobacteria</taxon>
        <taxon>Thiohalospirales</taxon>
        <taxon>Thiohalospiraceae</taxon>
        <taxon>Thiohalospira</taxon>
    </lineage>
</organism>
<dbReference type="STRING" id="1123397.SAMN05660831_02534"/>
<dbReference type="EMBL" id="FOMJ01000011">
    <property type="protein sequence ID" value="SFD88538.1"/>
    <property type="molecule type" value="Genomic_DNA"/>
</dbReference>
<feature type="domain" description="DUF7840" evidence="4">
    <location>
        <begin position="409"/>
        <end position="639"/>
    </location>
</feature>
<dbReference type="Pfam" id="PF25225">
    <property type="entry name" value="DUF7843"/>
    <property type="match status" value="1"/>
</dbReference>
<feature type="chain" id="PRO_5011692845" evidence="2">
    <location>
        <begin position="20"/>
        <end position="640"/>
    </location>
</feature>
<feature type="domain" description="DUF7842" evidence="5">
    <location>
        <begin position="310"/>
        <end position="402"/>
    </location>
</feature>
<feature type="domain" description="DUF7843" evidence="6">
    <location>
        <begin position="40"/>
        <end position="115"/>
    </location>
</feature>
<protein>
    <submittedName>
        <fullName evidence="7">Uncharacterized protein</fullName>
    </submittedName>
</protein>
<evidence type="ECO:0000313" key="7">
    <source>
        <dbReference type="EMBL" id="SFD88538.1"/>
    </source>
</evidence>
<reference evidence="7 8" key="1">
    <citation type="submission" date="2016-10" db="EMBL/GenBank/DDBJ databases">
        <authorList>
            <person name="de Groot N.N."/>
        </authorList>
    </citation>
    <scope>NUCLEOTIDE SEQUENCE [LARGE SCALE GENOMIC DNA]</scope>
    <source>
        <strain evidence="7 8">HL3</strain>
    </source>
</reference>
<keyword evidence="8" id="KW-1185">Reference proteome</keyword>
<dbReference type="OrthoDB" id="9759948at2"/>
<dbReference type="Pfam" id="PF25224">
    <property type="entry name" value="DUF7842"/>
    <property type="match status" value="1"/>
</dbReference>
<dbReference type="InterPro" id="IPR057165">
    <property type="entry name" value="DUF7843"/>
</dbReference>
<evidence type="ECO:0000259" key="5">
    <source>
        <dbReference type="Pfam" id="PF25224"/>
    </source>
</evidence>
<accession>A0A1I1W2D0</accession>
<evidence type="ECO:0000259" key="4">
    <source>
        <dbReference type="Pfam" id="PF25222"/>
    </source>
</evidence>
<sequence length="640" mass="71126">MLRLPARCLLLLVATFLVAGTHTARAGAPEPIIDRARAEDLAGQRAWRFLLHAREGHANRRSQVDDPGFFLAPEGDGDPAAELEATLHGFFRPAGQGDRHPRCRYPARFHWLNEQLDLAEADLPEPTCTAFEDWKESLGGPRGATLIFPAAYLNNPSSMYGHTLLRLDREGQDRQTKMLSPTVNYAADPGNDGGIAFAFKGIAGFYPGTFSIAPYHEKIKLYNDMESRDIWEYRLDLEPAEVDQLVRHVWEMRGVRFDYYFFSENCSSQLLALLEVARPSLDLSEEFDLWAIPADTVKAVRRAGLVDGTDYRPALATRVRERARALEAAQAGLARQCSRGTSIPEDALSRQDPEAAARILDLAYLDLRHRYREGEASRDDLAGRGHELLVQRAATGVPDNRTPLTEPQVRPDEGHGSARAALGFGSREGGAFQSLRLRATYHDILDPEGGFIPGARINFADLHLRHYMDADQRERRLEVERFDIIDIVSLAPRGPFIRGLSWRVTSGYHRYPVNANGEAGNGPGVWRTRGGTGMAWLAGPARPYVFAESAVDVGGGLDPSAGAGLGGRLGLYLDTGEGWRWNLEAGGLRFAAGATHSEAHLRLRGRWTLGRNHALRLQLERRRTFDHLTDEAGLSWHVYF</sequence>
<feature type="region of interest" description="Disordered" evidence="1">
    <location>
        <begin position="397"/>
        <end position="418"/>
    </location>
</feature>
<keyword evidence="2" id="KW-0732">Signal</keyword>
<dbReference type="Proteomes" id="UP000198611">
    <property type="component" value="Unassembled WGS sequence"/>
</dbReference>
<dbReference type="AlphaFoldDB" id="A0A1I1W2D0"/>
<feature type="domain" description="Lnb N-terminal periplasmic" evidence="3">
    <location>
        <begin position="131"/>
        <end position="301"/>
    </location>
</feature>
<evidence type="ECO:0000256" key="2">
    <source>
        <dbReference type="SAM" id="SignalP"/>
    </source>
</evidence>
<dbReference type="RefSeq" id="WP_093429142.1">
    <property type="nucleotide sequence ID" value="NZ_FOMJ01000011.1"/>
</dbReference>
<evidence type="ECO:0000259" key="6">
    <source>
        <dbReference type="Pfam" id="PF25225"/>
    </source>
</evidence>
<dbReference type="InterPro" id="IPR057164">
    <property type="entry name" value="DUF7842"/>
</dbReference>